<organism evidence="1 2">
    <name type="scientific">Ascaris lumbricoides</name>
    <name type="common">Giant roundworm</name>
    <dbReference type="NCBI Taxonomy" id="6252"/>
    <lineage>
        <taxon>Eukaryota</taxon>
        <taxon>Metazoa</taxon>
        <taxon>Ecdysozoa</taxon>
        <taxon>Nematoda</taxon>
        <taxon>Chromadorea</taxon>
        <taxon>Rhabditida</taxon>
        <taxon>Spirurina</taxon>
        <taxon>Ascaridomorpha</taxon>
        <taxon>Ascaridoidea</taxon>
        <taxon>Ascarididae</taxon>
        <taxon>Ascaris</taxon>
    </lineage>
</organism>
<evidence type="ECO:0000313" key="2">
    <source>
        <dbReference type="WBParaSite" id="ALUE_0001522401-mRNA-1"/>
    </source>
</evidence>
<dbReference type="Proteomes" id="UP000036681">
    <property type="component" value="Unplaced"/>
</dbReference>
<proteinExistence type="predicted"/>
<protein>
    <submittedName>
        <fullName evidence="2">Uncharacterized protein</fullName>
    </submittedName>
</protein>
<accession>A0A0M3IBS8</accession>
<name>A0A0M3IBS8_ASCLU</name>
<keyword evidence="1" id="KW-1185">Reference proteome</keyword>
<dbReference type="WBParaSite" id="ALUE_0001522401-mRNA-1">
    <property type="protein sequence ID" value="ALUE_0001522401-mRNA-1"/>
    <property type="gene ID" value="ALUE_0001522401"/>
</dbReference>
<evidence type="ECO:0000313" key="1">
    <source>
        <dbReference type="Proteomes" id="UP000036681"/>
    </source>
</evidence>
<dbReference type="AlphaFoldDB" id="A0A0M3IBS8"/>
<sequence>MSRYLHWATLAYPMESWTFVPYRSVVRAKLFPRMFV</sequence>
<reference evidence="2" key="1">
    <citation type="submission" date="2017-02" db="UniProtKB">
        <authorList>
            <consortium name="WormBaseParasite"/>
        </authorList>
    </citation>
    <scope>IDENTIFICATION</scope>
</reference>